<feature type="compositionally biased region" description="Basic and acidic residues" evidence="1">
    <location>
        <begin position="72"/>
        <end position="85"/>
    </location>
</feature>
<feature type="region of interest" description="Disordered" evidence="1">
    <location>
        <begin position="72"/>
        <end position="113"/>
    </location>
</feature>
<organism evidence="2">
    <name type="scientific">Lygus hesperus</name>
    <name type="common">Western plant bug</name>
    <dbReference type="NCBI Taxonomy" id="30085"/>
    <lineage>
        <taxon>Eukaryota</taxon>
        <taxon>Metazoa</taxon>
        <taxon>Ecdysozoa</taxon>
        <taxon>Arthropoda</taxon>
        <taxon>Hexapoda</taxon>
        <taxon>Insecta</taxon>
        <taxon>Pterygota</taxon>
        <taxon>Neoptera</taxon>
        <taxon>Paraneoptera</taxon>
        <taxon>Hemiptera</taxon>
        <taxon>Heteroptera</taxon>
        <taxon>Panheteroptera</taxon>
        <taxon>Cimicomorpha</taxon>
        <taxon>Miridae</taxon>
        <taxon>Mirini</taxon>
        <taxon>Lygus</taxon>
    </lineage>
</organism>
<protein>
    <submittedName>
        <fullName evidence="2">Uncharacterized protein</fullName>
    </submittedName>
</protein>
<reference evidence="2" key="1">
    <citation type="journal article" date="2016" name="Gigascience">
        <title>De novo construction of an expanded transcriptome assembly for the western tarnished plant bug, Lygus hesperus.</title>
        <authorList>
            <person name="Tassone E.E."/>
            <person name="Geib S.M."/>
            <person name="Hall B."/>
            <person name="Fabrick J.A."/>
            <person name="Brent C.S."/>
            <person name="Hull J.J."/>
        </authorList>
    </citation>
    <scope>NUCLEOTIDE SEQUENCE</scope>
</reference>
<gene>
    <name evidence="2" type="ORF">g.82962</name>
</gene>
<proteinExistence type="predicted"/>
<name>A0A146M1Q3_LYGHE</name>
<evidence type="ECO:0000256" key="1">
    <source>
        <dbReference type="SAM" id="MobiDB-lite"/>
    </source>
</evidence>
<dbReference type="AlphaFoldDB" id="A0A146M1Q3"/>
<dbReference type="EMBL" id="GDHC01004891">
    <property type="protein sequence ID" value="JAQ13738.1"/>
    <property type="molecule type" value="Transcribed_RNA"/>
</dbReference>
<evidence type="ECO:0000313" key="2">
    <source>
        <dbReference type="EMBL" id="JAQ13738.1"/>
    </source>
</evidence>
<accession>A0A146M1Q3</accession>
<sequence length="128" mass="14658">IASSRSSSLCRVVPKRIVPRHGRCFVPSSSRSSCSFVNSLLEIFVFVTCNNQFISLADSLIHELLILQERKAGRRKEKERQDRRLTTFSHHTAYSHDLETEETNEFLETSRPTPTLSAAKTFEFQPTN</sequence>
<feature type="non-terminal residue" evidence="2">
    <location>
        <position position="1"/>
    </location>
</feature>